<dbReference type="EMBL" id="CP159203">
    <property type="protein sequence ID" value="XCF15095.1"/>
    <property type="molecule type" value="Genomic_DNA"/>
</dbReference>
<dbReference type="KEGG" id="hanx:ABSL23_00340"/>
<feature type="transmembrane region" description="Helical" evidence="1">
    <location>
        <begin position="51"/>
        <end position="74"/>
    </location>
</feature>
<protein>
    <recommendedName>
        <fullName evidence="3">DUF3311 domain-containing protein</fullName>
    </recommendedName>
</protein>
<gene>
    <name evidence="2" type="ORF">ABSL23_00340</name>
</gene>
<feature type="transmembrane region" description="Helical" evidence="1">
    <location>
        <begin position="20"/>
        <end position="39"/>
    </location>
</feature>
<evidence type="ECO:0000256" key="1">
    <source>
        <dbReference type="SAM" id="Phobius"/>
    </source>
</evidence>
<sequence>MIRNHLRHIHDSVDERSLPIRAAITLAAIVSVPLFGTAVRSLGSWLGLGRLVLPLLVLAHVPAVVALICVWSIGCDVCRTEGKT</sequence>
<dbReference type="GeneID" id="91107552"/>
<dbReference type="RefSeq" id="WP_353633210.1">
    <property type="nucleotide sequence ID" value="NZ_CP159203.1"/>
</dbReference>
<evidence type="ECO:0008006" key="3">
    <source>
        <dbReference type="Google" id="ProtNLM"/>
    </source>
</evidence>
<dbReference type="AlphaFoldDB" id="A0AAU8CA40"/>
<keyword evidence="2" id="KW-0614">Plasmid</keyword>
<keyword evidence="1" id="KW-1133">Transmembrane helix</keyword>
<keyword evidence="1" id="KW-0812">Transmembrane</keyword>
<organism evidence="2">
    <name type="scientific">Halobacterium sp. NMX12-1</name>
    <dbReference type="NCBI Taxonomy" id="3166650"/>
    <lineage>
        <taxon>Archaea</taxon>
        <taxon>Methanobacteriati</taxon>
        <taxon>Methanobacteriota</taxon>
        <taxon>Stenosarchaea group</taxon>
        <taxon>Halobacteria</taxon>
        <taxon>Halobacteriales</taxon>
        <taxon>Halobacteriaceae</taxon>
        <taxon>Halobacterium</taxon>
    </lineage>
</organism>
<name>A0AAU8CA40_9EURY</name>
<accession>A0AAU8CA40</accession>
<proteinExistence type="predicted"/>
<reference evidence="2" key="1">
    <citation type="submission" date="2024-06" db="EMBL/GenBank/DDBJ databases">
        <title>Genome Sequence of an extremely halophilic archaeon isolated from Permian era halite, Salado Formation, Carlsbad, New Mexico: Halobacterium sp. strain NMX12-1.</title>
        <authorList>
            <person name="Sotoa L."/>
            <person name="DasSarma P."/>
            <person name="Anton B.P."/>
            <person name="Vincze T."/>
            <person name="Verma I."/>
            <person name="Eralp B."/>
            <person name="Powers D.W."/>
            <person name="Dozier B.L."/>
            <person name="Roberts R.J."/>
            <person name="DasSarma S."/>
        </authorList>
    </citation>
    <scope>NUCLEOTIDE SEQUENCE</scope>
    <source>
        <strain evidence="2">NMX12-1</strain>
        <plasmid evidence="2">pNMX12-1_234</plasmid>
    </source>
</reference>
<geneLocation type="plasmid" evidence="2">
    <name>pNMX12-1_234</name>
</geneLocation>
<keyword evidence="1" id="KW-0472">Membrane</keyword>
<evidence type="ECO:0000313" key="2">
    <source>
        <dbReference type="EMBL" id="XCF15095.1"/>
    </source>
</evidence>